<keyword evidence="3" id="KW-1185">Reference proteome</keyword>
<dbReference type="GO" id="GO:0008195">
    <property type="term" value="F:phosphatidate phosphatase activity"/>
    <property type="evidence" value="ECO:0007669"/>
    <property type="project" value="InterPro"/>
</dbReference>
<dbReference type="Proteomes" id="UP000515570">
    <property type="component" value="Chromosome"/>
</dbReference>
<evidence type="ECO:0000259" key="1">
    <source>
        <dbReference type="Pfam" id="PF09949"/>
    </source>
</evidence>
<dbReference type="InterPro" id="IPR052935">
    <property type="entry name" value="Mg2+_PAP"/>
</dbReference>
<dbReference type="RefSeq" id="WP_182385148.1">
    <property type="nucleotide sequence ID" value="NZ_CP059833.1"/>
</dbReference>
<protein>
    <submittedName>
        <fullName evidence="2">DUF2183 domain-containing protein</fullName>
    </submittedName>
</protein>
<dbReference type="PANTHER" id="PTHR28208">
    <property type="entry name" value="PHOSPHATIDATE PHOSPHATASE APP1"/>
    <property type="match status" value="1"/>
</dbReference>
<gene>
    <name evidence="2" type="ORF">HW450_08130</name>
</gene>
<organism evidence="2 3">
    <name type="scientific">Corynebacterium hindlerae</name>
    <dbReference type="NCBI Taxonomy" id="699041"/>
    <lineage>
        <taxon>Bacteria</taxon>
        <taxon>Bacillati</taxon>
        <taxon>Actinomycetota</taxon>
        <taxon>Actinomycetes</taxon>
        <taxon>Mycobacteriales</taxon>
        <taxon>Corynebacteriaceae</taxon>
        <taxon>Corynebacterium</taxon>
    </lineage>
</organism>
<proteinExistence type="predicted"/>
<dbReference type="EMBL" id="CP059833">
    <property type="protein sequence ID" value="QMV84339.1"/>
    <property type="molecule type" value="Genomic_DNA"/>
</dbReference>
<evidence type="ECO:0000313" key="2">
    <source>
        <dbReference type="EMBL" id="QMV84339.1"/>
    </source>
</evidence>
<sequence>MGIADIARAIENTINSVGGKRAAKAGWTPELESYFGYGDADRIRVLARVLMRNPRPIKVAAERGFRQFFTLQVPDHPVTIRAGRQVVRARTSTNGYIDVPIRDHGLAPGWQQVHIDVEGGQSVACDVLVLQPGVKYGLVSDIDDTVMVTMLPRALIAAYNSWFLRTNARKPVDGMASFYEALREKFGPDLPVFYLSTGAWNTFPALVKFFADHGFPRGPLLLTDWGPTPTGLFRSGQEHKKVQLRNLIIDFPDIHWILVGDDGQHDPLTYGNLVAEHPDRITLVAIRQLTPGEHVLAHGSATPIESSTASSPVPWIQGANGRELIQQLGES</sequence>
<dbReference type="Pfam" id="PF09949">
    <property type="entry name" value="APP1_cat"/>
    <property type="match status" value="1"/>
</dbReference>
<dbReference type="PANTHER" id="PTHR28208:SF3">
    <property type="entry name" value="PHOSPHATIDATE PHOSPHATASE APP1"/>
    <property type="match status" value="1"/>
</dbReference>
<reference evidence="2 3" key="1">
    <citation type="submission" date="2020-07" db="EMBL/GenBank/DDBJ databases">
        <title>non toxigenic Corynebacterium sp. nov from a clinical source.</title>
        <authorList>
            <person name="Bernier A.-M."/>
            <person name="Bernard K."/>
        </authorList>
    </citation>
    <scope>NUCLEOTIDE SEQUENCE [LARGE SCALE GENOMIC DNA]</scope>
    <source>
        <strain evidence="3">NML 93-0612</strain>
    </source>
</reference>
<evidence type="ECO:0000313" key="3">
    <source>
        <dbReference type="Proteomes" id="UP000515570"/>
    </source>
</evidence>
<name>A0A7G5FCJ8_9CORY</name>
<dbReference type="InterPro" id="IPR019236">
    <property type="entry name" value="APP1_cat"/>
</dbReference>
<accession>A0A7G5FCJ8</accession>
<dbReference type="AlphaFoldDB" id="A0A7G5FCJ8"/>
<feature type="domain" description="Phosphatidate phosphatase APP1 catalytic" evidence="1">
    <location>
        <begin position="137"/>
        <end position="288"/>
    </location>
</feature>